<dbReference type="PANTHER" id="PTHR22600:SF58">
    <property type="entry name" value="BETA-HEXOSAMINIDASE"/>
    <property type="match status" value="1"/>
</dbReference>
<dbReference type="InterPro" id="IPR017853">
    <property type="entry name" value="GH"/>
</dbReference>
<dbReference type="InterPro" id="IPR029019">
    <property type="entry name" value="HEX_eukaryotic_N"/>
</dbReference>
<evidence type="ECO:0000259" key="10">
    <source>
        <dbReference type="Pfam" id="PF00728"/>
    </source>
</evidence>
<proteinExistence type="inferred from homology"/>
<keyword evidence="5" id="KW-0325">Glycoprotein</keyword>
<dbReference type="InterPro" id="IPR025705">
    <property type="entry name" value="Beta_hexosaminidase_sua/sub"/>
</dbReference>
<keyword evidence="4 7" id="KW-0378">Hydrolase</keyword>
<dbReference type="EC" id="3.2.1.52" evidence="7"/>
<dbReference type="InterPro" id="IPR029018">
    <property type="entry name" value="Hex-like_dom2"/>
</dbReference>
<feature type="domain" description="Glycoside hydrolase family 20 catalytic" evidence="10">
    <location>
        <begin position="212"/>
        <end position="550"/>
    </location>
</feature>
<evidence type="ECO:0000256" key="4">
    <source>
        <dbReference type="ARBA" id="ARBA00022801"/>
    </source>
</evidence>
<evidence type="ECO:0000256" key="9">
    <source>
        <dbReference type="SAM" id="SignalP"/>
    </source>
</evidence>
<feature type="chain" id="PRO_5042114765" description="Beta-hexosaminidase" evidence="9">
    <location>
        <begin position="19"/>
        <end position="623"/>
    </location>
</feature>
<keyword evidence="6 7" id="KW-0326">Glycosidase</keyword>
<dbReference type="AlphaFoldDB" id="A0AAE1M273"/>
<dbReference type="GO" id="GO:0016231">
    <property type="term" value="F:beta-N-acetylglucosaminidase activity"/>
    <property type="evidence" value="ECO:0007669"/>
    <property type="project" value="TreeGrafter"/>
</dbReference>
<comment type="caution">
    <text evidence="12">The sequence shown here is derived from an EMBL/GenBank/DDBJ whole genome shotgun (WGS) entry which is preliminary data.</text>
</comment>
<dbReference type="Pfam" id="PF14845">
    <property type="entry name" value="Glycohydro_20b2"/>
    <property type="match status" value="1"/>
</dbReference>
<dbReference type="Gene3D" id="3.30.379.10">
    <property type="entry name" value="Chitobiase/beta-hexosaminidase domain 2-like"/>
    <property type="match status" value="1"/>
</dbReference>
<evidence type="ECO:0000256" key="6">
    <source>
        <dbReference type="ARBA" id="ARBA00023295"/>
    </source>
</evidence>
<protein>
    <recommendedName>
        <fullName evidence="7">Beta-hexosaminidase</fullName>
        <ecNumber evidence="7">3.2.1.52</ecNumber>
    </recommendedName>
</protein>
<name>A0AAE1M273_9HYPO</name>
<keyword evidence="13" id="KW-1185">Reference proteome</keyword>
<dbReference type="PIRSF" id="PIRSF001093">
    <property type="entry name" value="B-hxosamndse_ab_euk"/>
    <property type="match status" value="1"/>
</dbReference>
<gene>
    <name evidence="12" type="ORF">Triagg1_8102</name>
</gene>
<evidence type="ECO:0000256" key="3">
    <source>
        <dbReference type="ARBA" id="ARBA00022729"/>
    </source>
</evidence>
<evidence type="ECO:0000313" key="12">
    <source>
        <dbReference type="EMBL" id="KAK4066270.1"/>
    </source>
</evidence>
<evidence type="ECO:0000256" key="5">
    <source>
        <dbReference type="ARBA" id="ARBA00023180"/>
    </source>
</evidence>
<keyword evidence="3 9" id="KW-0732">Signal</keyword>
<comment type="similarity">
    <text evidence="2 7">Belongs to the glycosyl hydrolase 20 family.</text>
</comment>
<dbReference type="SUPFAM" id="SSF55545">
    <property type="entry name" value="beta-N-acetylhexosaminidase-like domain"/>
    <property type="match status" value="1"/>
</dbReference>
<dbReference type="InterPro" id="IPR015883">
    <property type="entry name" value="Glyco_hydro_20_cat"/>
</dbReference>
<dbReference type="SUPFAM" id="SSF51445">
    <property type="entry name" value="(Trans)glycosidases"/>
    <property type="match status" value="1"/>
</dbReference>
<dbReference type="EMBL" id="JAWRVG010000038">
    <property type="protein sequence ID" value="KAK4066270.1"/>
    <property type="molecule type" value="Genomic_DNA"/>
</dbReference>
<comment type="catalytic activity">
    <reaction evidence="1 7">
        <text>Hydrolysis of terminal non-reducing N-acetyl-D-hexosamine residues in N-acetyl-beta-D-hexosaminides.</text>
        <dbReference type="EC" id="3.2.1.52"/>
    </reaction>
</comment>
<evidence type="ECO:0000313" key="13">
    <source>
        <dbReference type="Proteomes" id="UP001273209"/>
    </source>
</evidence>
<dbReference type="PANTHER" id="PTHR22600">
    <property type="entry name" value="BETA-HEXOSAMINIDASE"/>
    <property type="match status" value="1"/>
</dbReference>
<dbReference type="Proteomes" id="UP001273209">
    <property type="component" value="Unassembled WGS sequence"/>
</dbReference>
<reference evidence="12" key="1">
    <citation type="submission" date="2023-11" db="EMBL/GenBank/DDBJ databases">
        <title>The genome sequences of three competitors of mushroom-forming fungi.</title>
        <authorList>
            <person name="Beijen E."/>
            <person name="Ohm R.A."/>
        </authorList>
    </citation>
    <scope>NUCLEOTIDE SEQUENCE</scope>
    <source>
        <strain evidence="12">CBS 100526</strain>
    </source>
</reference>
<feature type="domain" description="Beta-hexosaminidase eukaryotic type N-terminal" evidence="11">
    <location>
        <begin position="19"/>
        <end position="187"/>
    </location>
</feature>
<evidence type="ECO:0000256" key="1">
    <source>
        <dbReference type="ARBA" id="ARBA00001231"/>
    </source>
</evidence>
<dbReference type="GO" id="GO:0030203">
    <property type="term" value="P:glycosaminoglycan metabolic process"/>
    <property type="evidence" value="ECO:0007669"/>
    <property type="project" value="TreeGrafter"/>
</dbReference>
<evidence type="ECO:0000256" key="7">
    <source>
        <dbReference type="PIRNR" id="PIRNR001093"/>
    </source>
</evidence>
<feature type="signal peptide" evidence="9">
    <location>
        <begin position="1"/>
        <end position="18"/>
    </location>
</feature>
<evidence type="ECO:0000256" key="2">
    <source>
        <dbReference type="ARBA" id="ARBA00006285"/>
    </source>
</evidence>
<dbReference type="GO" id="GO:0005975">
    <property type="term" value="P:carbohydrate metabolic process"/>
    <property type="evidence" value="ECO:0007669"/>
    <property type="project" value="InterPro"/>
</dbReference>
<dbReference type="GeneID" id="87922817"/>
<evidence type="ECO:0000256" key="8">
    <source>
        <dbReference type="PIRSR" id="PIRSR001093-1"/>
    </source>
</evidence>
<dbReference type="CDD" id="cd06562">
    <property type="entry name" value="GH20_HexA_HexB-like"/>
    <property type="match status" value="1"/>
</dbReference>
<dbReference type="Gene3D" id="3.20.20.80">
    <property type="entry name" value="Glycosidases"/>
    <property type="match status" value="1"/>
</dbReference>
<dbReference type="GO" id="GO:0016020">
    <property type="term" value="C:membrane"/>
    <property type="evidence" value="ECO:0007669"/>
    <property type="project" value="TreeGrafter"/>
</dbReference>
<organism evidence="12 13">
    <name type="scientific">Trichoderma aggressivum f. europaeum</name>
    <dbReference type="NCBI Taxonomy" id="173218"/>
    <lineage>
        <taxon>Eukaryota</taxon>
        <taxon>Fungi</taxon>
        <taxon>Dikarya</taxon>
        <taxon>Ascomycota</taxon>
        <taxon>Pezizomycotina</taxon>
        <taxon>Sordariomycetes</taxon>
        <taxon>Hypocreomycetidae</taxon>
        <taxon>Hypocreales</taxon>
        <taxon>Hypocreaceae</taxon>
        <taxon>Trichoderma</taxon>
    </lineage>
</organism>
<dbReference type="PRINTS" id="PR00738">
    <property type="entry name" value="GLHYDRLASE20"/>
</dbReference>
<sequence length="623" mass="69417">MFSRAIVAALALSGPAFALWPVPKHSSTGNDTLFIDQTVQVTYNSEQVWWTPPPYDAPGCPDFAETRIDDQQVTYTAGYVPPSGPHFTSKEIVQGGLSRTFGAIFQQGFVPWMLRERDSNSEPALGGTRIRTLQIIQTKHDSANIFKPLNGAVNESYALDVDAKGHASLTAPSSTGILRGLETFSQLFFKHSSGTAWYTQLAPVSIRDEPKYPHRGLLLDVSRHWFEVSDIERTIDALAMNKMNVLHLHATDTQSWPLEIPSLPLLAEKGAYHKGLSYSPSDLASIQEYGVHRGVQVIIEIDMPGHVGIDKAYPGLSNAYGVNPWQWYCAQPPCGSFKLNNTDVEKFIDKLFEDLLPRLSPYSAYFHTGGDEYKANNSLLDPALRTNDMNALQPMLQRFLDHVHGKVRELGLVPMVWEEMILDWNATLGKDTVAQTWLGGGAIQKLAQAGYKVIDSSNDFYYLDCGRGEWLDFANGDPFNNNYPFLDWCDPTKNWKLIYSHEPTDGVSDDLKKNVIGGEVAVWTETIDPTSLDTIIWPRAGAAAEIWWSGKIDEKGNNRSQIDARPRLSEQRELETGHLNMTTVYASLQLLFSKGNYTQTDKSHTVEPAPSPNMDSICSDLAL</sequence>
<dbReference type="FunFam" id="3.20.20.80:FF:000063">
    <property type="entry name" value="Beta-hexosaminidase"/>
    <property type="match status" value="1"/>
</dbReference>
<feature type="active site" description="Proton donor" evidence="8">
    <location>
        <position position="372"/>
    </location>
</feature>
<dbReference type="RefSeq" id="XP_062752947.1">
    <property type="nucleotide sequence ID" value="XM_062902912.1"/>
</dbReference>
<dbReference type="Pfam" id="PF00728">
    <property type="entry name" value="Glyco_hydro_20"/>
    <property type="match status" value="1"/>
</dbReference>
<evidence type="ECO:0000259" key="11">
    <source>
        <dbReference type="Pfam" id="PF14845"/>
    </source>
</evidence>
<accession>A0AAE1M273</accession>